<name>A0ABX2DAP1_9SPHI</name>
<accession>A0ABX2DAP1</accession>
<evidence type="ECO:0000313" key="2">
    <source>
        <dbReference type="EMBL" id="NQX31090.1"/>
    </source>
</evidence>
<dbReference type="RefSeq" id="WP_173269480.1">
    <property type="nucleotide sequence ID" value="NZ_JABMKV010000001.1"/>
</dbReference>
<organism evidence="2 3">
    <name type="scientific">Pedobacter boryungensis</name>
    <dbReference type="NCBI Taxonomy" id="869962"/>
    <lineage>
        <taxon>Bacteria</taxon>
        <taxon>Pseudomonadati</taxon>
        <taxon>Bacteroidota</taxon>
        <taxon>Sphingobacteriia</taxon>
        <taxon>Sphingobacteriales</taxon>
        <taxon>Sphingobacteriaceae</taxon>
        <taxon>Pedobacter</taxon>
    </lineage>
</organism>
<feature type="region of interest" description="Disordered" evidence="1">
    <location>
        <begin position="1"/>
        <end position="76"/>
    </location>
</feature>
<keyword evidence="3" id="KW-1185">Reference proteome</keyword>
<protein>
    <submittedName>
        <fullName evidence="2">Uncharacterized protein</fullName>
    </submittedName>
</protein>
<gene>
    <name evidence="2" type="ORF">HQN85_05110</name>
</gene>
<evidence type="ECO:0000256" key="1">
    <source>
        <dbReference type="SAM" id="MobiDB-lite"/>
    </source>
</evidence>
<sequence length="76" mass="8131">MENQDTTKRGNSSKTDQGGTTVPIATPQDKNPAIKEGDPAQQRPEYGSKGGPNTSTREDQLPTLDENTDGKSQGKE</sequence>
<evidence type="ECO:0000313" key="3">
    <source>
        <dbReference type="Proteomes" id="UP000762110"/>
    </source>
</evidence>
<dbReference type="Proteomes" id="UP000762110">
    <property type="component" value="Unassembled WGS sequence"/>
</dbReference>
<comment type="caution">
    <text evidence="2">The sequence shown here is derived from an EMBL/GenBank/DDBJ whole genome shotgun (WGS) entry which is preliminary data.</text>
</comment>
<proteinExistence type="predicted"/>
<feature type="compositionally biased region" description="Polar residues" evidence="1">
    <location>
        <begin position="9"/>
        <end position="20"/>
    </location>
</feature>
<reference evidence="2 3" key="1">
    <citation type="submission" date="2020-05" db="EMBL/GenBank/DDBJ databases">
        <title>Description of Pedobacter foliorum sp. nov.</title>
        <authorList>
            <person name="Qi S."/>
            <person name="Carlier A."/>
            <person name="Cnockaert M."/>
            <person name="Vandamme P."/>
        </authorList>
    </citation>
    <scope>NUCLEOTIDE SEQUENCE [LARGE SCALE GENOMIC DNA]</scope>
    <source>
        <strain evidence="2 3">LMG 31300</strain>
    </source>
</reference>
<dbReference type="EMBL" id="JABMKV010000001">
    <property type="protein sequence ID" value="NQX31090.1"/>
    <property type="molecule type" value="Genomic_DNA"/>
</dbReference>